<evidence type="ECO:0000313" key="10">
    <source>
        <dbReference type="Proteomes" id="UP001497457"/>
    </source>
</evidence>
<proteinExistence type="inferred from homology"/>
<evidence type="ECO:0000256" key="4">
    <source>
        <dbReference type="ARBA" id="ARBA00022741"/>
    </source>
</evidence>
<dbReference type="GO" id="GO:0005524">
    <property type="term" value="F:ATP binding"/>
    <property type="evidence" value="ECO:0007669"/>
    <property type="project" value="UniProtKB-KW"/>
</dbReference>
<evidence type="ECO:0000313" key="9">
    <source>
        <dbReference type="EMBL" id="CAL4993331.1"/>
    </source>
</evidence>
<dbReference type="Gene3D" id="3.40.50.300">
    <property type="entry name" value="P-loop containing nucleotide triphosphate hydrolases"/>
    <property type="match status" value="1"/>
</dbReference>
<dbReference type="FunFam" id="3.40.50.300:FF:001091">
    <property type="entry name" value="Probable disease resistance protein At1g61300"/>
    <property type="match status" value="1"/>
</dbReference>
<dbReference type="Proteomes" id="UP001497457">
    <property type="component" value="Chromosome 24b"/>
</dbReference>
<feature type="domain" description="NB-ARC" evidence="7">
    <location>
        <begin position="222"/>
        <end position="393"/>
    </location>
</feature>
<protein>
    <submittedName>
        <fullName evidence="9">Uncharacterized protein</fullName>
    </submittedName>
</protein>
<dbReference type="InterPro" id="IPR027417">
    <property type="entry name" value="P-loop_NTPase"/>
</dbReference>
<evidence type="ECO:0000256" key="2">
    <source>
        <dbReference type="ARBA" id="ARBA00022614"/>
    </source>
</evidence>
<accession>A0ABC9B5T2</accession>
<keyword evidence="10" id="KW-1185">Reference proteome</keyword>
<keyword evidence="6" id="KW-0067">ATP-binding</keyword>
<evidence type="ECO:0000256" key="3">
    <source>
        <dbReference type="ARBA" id="ARBA00022737"/>
    </source>
</evidence>
<feature type="domain" description="Disease resistance N-terminal" evidence="8">
    <location>
        <begin position="67"/>
        <end position="132"/>
    </location>
</feature>
<keyword evidence="2" id="KW-0433">Leucine-rich repeat</keyword>
<dbReference type="PANTHER" id="PTHR36766">
    <property type="entry name" value="PLANT BROAD-SPECTRUM MILDEW RESISTANCE PROTEIN RPW8"/>
    <property type="match status" value="1"/>
</dbReference>
<dbReference type="Pfam" id="PF00931">
    <property type="entry name" value="NB-ARC"/>
    <property type="match status" value="1"/>
</dbReference>
<dbReference type="InterPro" id="IPR041118">
    <property type="entry name" value="Rx_N"/>
</dbReference>
<dbReference type="InterPro" id="IPR002182">
    <property type="entry name" value="NB-ARC"/>
</dbReference>
<dbReference type="PRINTS" id="PR00364">
    <property type="entry name" value="DISEASERSIST"/>
</dbReference>
<evidence type="ECO:0000256" key="1">
    <source>
        <dbReference type="ARBA" id="ARBA00008894"/>
    </source>
</evidence>
<keyword evidence="3" id="KW-0677">Repeat</keyword>
<dbReference type="SUPFAM" id="SSF52540">
    <property type="entry name" value="P-loop containing nucleoside triphosphate hydrolases"/>
    <property type="match status" value="1"/>
</dbReference>
<dbReference type="GO" id="GO:0006952">
    <property type="term" value="P:defense response"/>
    <property type="evidence" value="ECO:0007669"/>
    <property type="project" value="UniProtKB-KW"/>
</dbReference>
<evidence type="ECO:0000256" key="6">
    <source>
        <dbReference type="ARBA" id="ARBA00022840"/>
    </source>
</evidence>
<name>A0ABC9B5T2_9POAL</name>
<keyword evidence="5" id="KW-0611">Plant defense</keyword>
<dbReference type="EMBL" id="OZ075134">
    <property type="protein sequence ID" value="CAL4993331.1"/>
    <property type="molecule type" value="Genomic_DNA"/>
</dbReference>
<dbReference type="AlphaFoldDB" id="A0ABC9B5T2"/>
<comment type="similarity">
    <text evidence="1">Belongs to the disease resistance NB-LRR family.</text>
</comment>
<keyword evidence="4" id="KW-0547">Nucleotide-binding</keyword>
<dbReference type="PANTHER" id="PTHR36766:SF55">
    <property type="entry name" value="OS11G0492900 PROTEIN"/>
    <property type="match status" value="1"/>
</dbReference>
<reference evidence="9" key="1">
    <citation type="submission" date="2024-10" db="EMBL/GenBank/DDBJ databases">
        <authorList>
            <person name="Ryan C."/>
        </authorList>
    </citation>
    <scope>NUCLEOTIDE SEQUENCE [LARGE SCALE GENOMIC DNA]</scope>
</reference>
<dbReference type="InterPro" id="IPR042197">
    <property type="entry name" value="Apaf_helical"/>
</dbReference>
<dbReference type="Gene3D" id="1.10.8.430">
    <property type="entry name" value="Helical domain of apoptotic protease-activating factors"/>
    <property type="match status" value="1"/>
</dbReference>
<evidence type="ECO:0000259" key="7">
    <source>
        <dbReference type="Pfam" id="PF00931"/>
    </source>
</evidence>
<dbReference type="Gene3D" id="1.20.5.4130">
    <property type="match status" value="1"/>
</dbReference>
<gene>
    <name evidence="9" type="ORF">URODEC1_LOCUS61485</name>
</gene>
<evidence type="ECO:0000259" key="8">
    <source>
        <dbReference type="Pfam" id="PF18052"/>
    </source>
</evidence>
<dbReference type="Pfam" id="PF18052">
    <property type="entry name" value="Rx_N"/>
    <property type="match status" value="1"/>
</dbReference>
<sequence length="458" mass="52807">MFLSTKSFVQPDHHNKHKVDQEFRMSGVVFTSLSTGTAWEKLFSFLRAFTVSSLVPLSSSWVSMDLEDLRKLERTTRRIQATLHDAEEHWNITEESTMLRLRELKELADNIDGVVKEYEYEADRCKMEALKRSTRYQLTSKRKRHEENQMCSVDTGVVQVPYEFLCRVTKITERFNEIRHFSIHFSLSENDGQRLFTHDISSMRHTSSFVPEKTIVGRDRDKDIIVDKLLSGEGENGGNHVSIMAIVGMGGLGKTTLGQLVYNDHRLRQSFDNHAWVYVSEHFDVNTITRDIINSLTKGTCEFTELTDLQEKLADEMKDKKILLMLDDVQNERGDCWESLCLPMSSARICKIILTSRSEEVARLVQTIPPHRPSCLSFDESWSLFKQVAFPVDQEFDATPANLIEIGKNIVKKCNGLPLAVKTLGSMLRYETDENIWVDVLENELLHMEKSRYQACQH</sequence>
<evidence type="ECO:0000256" key="5">
    <source>
        <dbReference type="ARBA" id="ARBA00022821"/>
    </source>
</evidence>
<organism evidence="9 10">
    <name type="scientific">Urochloa decumbens</name>
    <dbReference type="NCBI Taxonomy" id="240449"/>
    <lineage>
        <taxon>Eukaryota</taxon>
        <taxon>Viridiplantae</taxon>
        <taxon>Streptophyta</taxon>
        <taxon>Embryophyta</taxon>
        <taxon>Tracheophyta</taxon>
        <taxon>Spermatophyta</taxon>
        <taxon>Magnoliopsida</taxon>
        <taxon>Liliopsida</taxon>
        <taxon>Poales</taxon>
        <taxon>Poaceae</taxon>
        <taxon>PACMAD clade</taxon>
        <taxon>Panicoideae</taxon>
        <taxon>Panicodae</taxon>
        <taxon>Paniceae</taxon>
        <taxon>Melinidinae</taxon>
        <taxon>Urochloa</taxon>
    </lineage>
</organism>